<name>A0A0N5B3Z3_STREA</name>
<proteinExistence type="predicted"/>
<dbReference type="GO" id="GO:0016298">
    <property type="term" value="F:lipase activity"/>
    <property type="evidence" value="ECO:0007669"/>
    <property type="project" value="TreeGrafter"/>
</dbReference>
<dbReference type="Gene3D" id="3.40.50.1820">
    <property type="entry name" value="alpha/beta hydrolase"/>
    <property type="match status" value="1"/>
</dbReference>
<dbReference type="GO" id="GO:0016042">
    <property type="term" value="P:lipid catabolic process"/>
    <property type="evidence" value="ECO:0007669"/>
    <property type="project" value="InterPro"/>
</dbReference>
<protein>
    <submittedName>
        <fullName evidence="3">Lipase EstA/Esterase EstB family-containing protein</fullName>
    </submittedName>
</protein>
<accession>A0A0N5B3Z3</accession>
<dbReference type="AlphaFoldDB" id="A0A0N5B3Z3"/>
<dbReference type="SUPFAM" id="SSF53474">
    <property type="entry name" value="alpha/beta-Hydrolases"/>
    <property type="match status" value="1"/>
</dbReference>
<organism evidence="2 3">
    <name type="scientific">Strongyloides papillosus</name>
    <name type="common">Intestinal threadworm</name>
    <dbReference type="NCBI Taxonomy" id="174720"/>
    <lineage>
        <taxon>Eukaryota</taxon>
        <taxon>Metazoa</taxon>
        <taxon>Ecdysozoa</taxon>
        <taxon>Nematoda</taxon>
        <taxon>Chromadorea</taxon>
        <taxon>Rhabditida</taxon>
        <taxon>Tylenchina</taxon>
        <taxon>Panagrolaimomorpha</taxon>
        <taxon>Strongyloidoidea</taxon>
        <taxon>Strongyloididae</taxon>
        <taxon>Strongyloides</taxon>
    </lineage>
</organism>
<dbReference type="WBParaSite" id="SPAL_0000079500.1">
    <property type="protein sequence ID" value="SPAL_0000079500.1"/>
    <property type="gene ID" value="SPAL_0000079500"/>
</dbReference>
<reference evidence="3" key="1">
    <citation type="submission" date="2017-02" db="UniProtKB">
        <authorList>
            <consortium name="WormBaseParasite"/>
        </authorList>
    </citation>
    <scope>IDENTIFICATION</scope>
</reference>
<dbReference type="STRING" id="174720.A0A0N5B3Z3"/>
<feature type="signal peptide" evidence="1">
    <location>
        <begin position="1"/>
        <end position="23"/>
    </location>
</feature>
<dbReference type="InterPro" id="IPR029058">
    <property type="entry name" value="AB_hydrolase_fold"/>
</dbReference>
<sequence>MNSWKRNFYYLLLFHIFVIKNSQNQNYGPITDNFKYWLIVKNYRDYNFGGNNYNEMESFGGKRSAFDKINYRPIIFIHGNSDGALSDGTTWGTGWNSHISFFQKTGYNMSELYGITWGNRNSLDPMNVTISCDEVMRIKQFIISVLEYTEFNSVNIIAHSIGVTMARIAIKGGQIKGITKSCNIDDSLSNYIHTFIAISGYNYGLPFCSGDSAYAFSACNKINGFWPGDNCKNNQLCKINKKMCKQTNYSKILQDLNEDGKREAKNIFTIFTPNDEVIGDNGLVCGNYTSRLPIFNKEIILHESNHMRTKDDSFILCHHLITENE</sequence>
<keyword evidence="1" id="KW-0732">Signal</keyword>
<dbReference type="PANTHER" id="PTHR32015">
    <property type="entry name" value="FASTING INDUCED LIPASE"/>
    <property type="match status" value="1"/>
</dbReference>
<evidence type="ECO:0000256" key="1">
    <source>
        <dbReference type="SAM" id="SignalP"/>
    </source>
</evidence>
<evidence type="ECO:0000313" key="2">
    <source>
        <dbReference type="Proteomes" id="UP000046392"/>
    </source>
</evidence>
<dbReference type="Proteomes" id="UP000046392">
    <property type="component" value="Unplaced"/>
</dbReference>
<feature type="chain" id="PRO_5005893708" evidence="1">
    <location>
        <begin position="24"/>
        <end position="325"/>
    </location>
</feature>
<evidence type="ECO:0000313" key="3">
    <source>
        <dbReference type="WBParaSite" id="SPAL_0000079500.1"/>
    </source>
</evidence>
<keyword evidence="2" id="KW-1185">Reference proteome</keyword>
<dbReference type="PANTHER" id="PTHR32015:SF1">
    <property type="entry name" value="LIPASE"/>
    <property type="match status" value="1"/>
</dbReference>
<dbReference type="Pfam" id="PF01674">
    <property type="entry name" value="Lipase_2"/>
    <property type="match status" value="1"/>
</dbReference>
<dbReference type="InterPro" id="IPR002918">
    <property type="entry name" value="Lipase_EstA/Esterase_EstB"/>
</dbReference>